<feature type="transmembrane region" description="Helical" evidence="5">
    <location>
        <begin position="310"/>
        <end position="326"/>
    </location>
</feature>
<comment type="caution">
    <text evidence="7">The sequence shown here is derived from an EMBL/GenBank/DDBJ whole genome shotgun (WGS) entry which is preliminary data.</text>
</comment>
<evidence type="ECO:0000256" key="5">
    <source>
        <dbReference type="SAM" id="Phobius"/>
    </source>
</evidence>
<feature type="transmembrane region" description="Helical" evidence="5">
    <location>
        <begin position="146"/>
        <end position="163"/>
    </location>
</feature>
<feature type="transmembrane region" description="Helical" evidence="5">
    <location>
        <begin position="249"/>
        <end position="272"/>
    </location>
</feature>
<dbReference type="OrthoDB" id="204563at2157"/>
<evidence type="ECO:0000256" key="2">
    <source>
        <dbReference type="ARBA" id="ARBA00022692"/>
    </source>
</evidence>
<dbReference type="RefSeq" id="WP_120244436.1">
    <property type="nucleotide sequence ID" value="NZ_RAPO01000002.1"/>
</dbReference>
<evidence type="ECO:0000256" key="3">
    <source>
        <dbReference type="ARBA" id="ARBA00022989"/>
    </source>
</evidence>
<keyword evidence="8" id="KW-1185">Reference proteome</keyword>
<dbReference type="Gene3D" id="1.20.1420.30">
    <property type="entry name" value="NCX, central ion-binding region"/>
    <property type="match status" value="1"/>
</dbReference>
<accession>A0A3R7EEX4</accession>
<dbReference type="AlphaFoldDB" id="A0A3R7EEX4"/>
<keyword evidence="4 5" id="KW-0472">Membrane</keyword>
<dbReference type="Proteomes" id="UP000283805">
    <property type="component" value="Unassembled WGS sequence"/>
</dbReference>
<comment type="subcellular location">
    <subcellularLocation>
        <location evidence="1">Membrane</location>
        <topology evidence="1">Multi-pass membrane protein</topology>
    </subcellularLocation>
</comment>
<proteinExistence type="predicted"/>
<dbReference type="GO" id="GO:0006874">
    <property type="term" value="P:intracellular calcium ion homeostasis"/>
    <property type="evidence" value="ECO:0007669"/>
    <property type="project" value="TreeGrafter"/>
</dbReference>
<feature type="transmembrane region" description="Helical" evidence="5">
    <location>
        <begin position="72"/>
        <end position="92"/>
    </location>
</feature>
<keyword evidence="2 5" id="KW-0812">Transmembrane</keyword>
<dbReference type="InterPro" id="IPR004837">
    <property type="entry name" value="NaCa_Exmemb"/>
</dbReference>
<feature type="transmembrane region" description="Helical" evidence="5">
    <location>
        <begin position="6"/>
        <end position="25"/>
    </location>
</feature>
<gene>
    <name evidence="7" type="ORF">ATJ93_1984</name>
</gene>
<evidence type="ECO:0000256" key="4">
    <source>
        <dbReference type="ARBA" id="ARBA00023136"/>
    </source>
</evidence>
<dbReference type="InterPro" id="IPR004481">
    <property type="entry name" value="K/Na/Ca-exchanger"/>
</dbReference>
<feature type="transmembrane region" description="Helical" evidence="5">
    <location>
        <begin position="32"/>
        <end position="52"/>
    </location>
</feature>
<feature type="domain" description="Sodium/calcium exchanger membrane region" evidence="6">
    <location>
        <begin position="9"/>
        <end position="163"/>
    </location>
</feature>
<dbReference type="GO" id="GO:0005886">
    <property type="term" value="C:plasma membrane"/>
    <property type="evidence" value="ECO:0007669"/>
    <property type="project" value="TreeGrafter"/>
</dbReference>
<feature type="domain" description="Sodium/calcium exchanger membrane region" evidence="6">
    <location>
        <begin position="184"/>
        <end position="325"/>
    </location>
</feature>
<evidence type="ECO:0000259" key="6">
    <source>
        <dbReference type="Pfam" id="PF01699"/>
    </source>
</evidence>
<dbReference type="PANTHER" id="PTHR10846:SF8">
    <property type="entry name" value="INNER MEMBRANE PROTEIN YRBG"/>
    <property type="match status" value="1"/>
</dbReference>
<dbReference type="Pfam" id="PF01699">
    <property type="entry name" value="Na_Ca_ex"/>
    <property type="match status" value="2"/>
</dbReference>
<reference evidence="7 8" key="1">
    <citation type="submission" date="2018-09" db="EMBL/GenBank/DDBJ databases">
        <title>Genomic Encyclopedia of Archaeal and Bacterial Type Strains, Phase II (KMG-II): from individual species to whole genera.</title>
        <authorList>
            <person name="Goeker M."/>
        </authorList>
    </citation>
    <scope>NUCLEOTIDE SEQUENCE [LARGE SCALE GENOMIC DNA]</scope>
    <source>
        <strain evidence="7 8">DSM 13151</strain>
    </source>
</reference>
<dbReference type="GO" id="GO:0008273">
    <property type="term" value="F:calcium, potassium:sodium antiporter activity"/>
    <property type="evidence" value="ECO:0007669"/>
    <property type="project" value="TreeGrafter"/>
</dbReference>
<feature type="transmembrane region" description="Helical" evidence="5">
    <location>
        <begin position="113"/>
        <end position="134"/>
    </location>
</feature>
<evidence type="ECO:0000256" key="1">
    <source>
        <dbReference type="ARBA" id="ARBA00004141"/>
    </source>
</evidence>
<evidence type="ECO:0000313" key="7">
    <source>
        <dbReference type="EMBL" id="RKD95133.1"/>
    </source>
</evidence>
<keyword evidence="3 5" id="KW-1133">Transmembrane helix</keyword>
<dbReference type="GO" id="GO:0005262">
    <property type="term" value="F:calcium channel activity"/>
    <property type="evidence" value="ECO:0007669"/>
    <property type="project" value="TreeGrafter"/>
</dbReference>
<dbReference type="PANTHER" id="PTHR10846">
    <property type="entry name" value="SODIUM/POTASSIUM/CALCIUM EXCHANGER"/>
    <property type="match status" value="1"/>
</dbReference>
<dbReference type="EMBL" id="RAPO01000002">
    <property type="protein sequence ID" value="RKD95133.1"/>
    <property type="molecule type" value="Genomic_DNA"/>
</dbReference>
<name>A0A3R7EEX4_9EURY</name>
<protein>
    <submittedName>
        <fullName evidence="7">Cation:H+ antiporter</fullName>
    </submittedName>
</protein>
<feature type="transmembrane region" description="Helical" evidence="5">
    <location>
        <begin position="217"/>
        <end position="237"/>
    </location>
</feature>
<feature type="transmembrane region" description="Helical" evidence="5">
    <location>
        <begin position="278"/>
        <end position="298"/>
    </location>
</feature>
<evidence type="ECO:0000313" key="8">
    <source>
        <dbReference type="Proteomes" id="UP000283805"/>
    </source>
</evidence>
<dbReference type="InterPro" id="IPR044880">
    <property type="entry name" value="NCX_ion-bd_dom_sf"/>
</dbReference>
<sequence>MFTLLWLGALIVVATGLVWRGSLYLEGAADRLAVYLGMPAIVQGSIIAALGSSFPELASVVIATLRYGEFELGIASIVGSAVFNVLVIPGIAALVRDESLESSRGLVYREAQFYIISVATLLLTFSLAVIYYPAPDAEMVGEFTRPLALFPIALYGLYLFIQYQETADYQPDADAAGVSPLKQLALLGIGLGLILVGVELLVNAAVDLGDYFGTPSFLWGLTVIAAGSSLPDAIISVRAARSGDSAVSLANVFGSNIFDLLVAVPTGVLIAGTTDVDFAVAAPLMAFLVVATIIVFTAARTAFELTDREGWLLLAVYSVFVGWMLLESTGVTSVVL</sequence>
<feature type="transmembrane region" description="Helical" evidence="5">
    <location>
        <begin position="184"/>
        <end position="205"/>
    </location>
</feature>
<organism evidence="7 8">
    <name type="scientific">Halopiger aswanensis</name>
    <dbReference type="NCBI Taxonomy" id="148449"/>
    <lineage>
        <taxon>Archaea</taxon>
        <taxon>Methanobacteriati</taxon>
        <taxon>Methanobacteriota</taxon>
        <taxon>Stenosarchaea group</taxon>
        <taxon>Halobacteria</taxon>
        <taxon>Halobacteriales</taxon>
        <taxon>Natrialbaceae</taxon>
        <taxon>Halopiger</taxon>
    </lineage>
</organism>